<keyword evidence="2 4" id="KW-0808">Transferase</keyword>
<evidence type="ECO:0000259" key="3">
    <source>
        <dbReference type="Pfam" id="PF00535"/>
    </source>
</evidence>
<feature type="domain" description="Glycosyltransferase 2-like" evidence="3">
    <location>
        <begin position="4"/>
        <end position="137"/>
    </location>
</feature>
<keyword evidence="1" id="KW-0328">Glycosyltransferase</keyword>
<organism evidence="4 5">
    <name type="scientific">Phocaeicola coprophilus</name>
    <dbReference type="NCBI Taxonomy" id="387090"/>
    <lineage>
        <taxon>Bacteria</taxon>
        <taxon>Pseudomonadati</taxon>
        <taxon>Bacteroidota</taxon>
        <taxon>Bacteroidia</taxon>
        <taxon>Bacteroidales</taxon>
        <taxon>Bacteroidaceae</taxon>
        <taxon>Phocaeicola</taxon>
    </lineage>
</organism>
<dbReference type="CDD" id="cd00761">
    <property type="entry name" value="Glyco_tranf_GTA_type"/>
    <property type="match status" value="1"/>
</dbReference>
<evidence type="ECO:0000256" key="2">
    <source>
        <dbReference type="ARBA" id="ARBA00022679"/>
    </source>
</evidence>
<reference evidence="4 5" key="1">
    <citation type="submission" date="2018-08" db="EMBL/GenBank/DDBJ databases">
        <title>A genome reference for cultivated species of the human gut microbiota.</title>
        <authorList>
            <person name="Zou Y."/>
            <person name="Xue W."/>
            <person name="Luo G."/>
        </authorList>
    </citation>
    <scope>NUCLEOTIDE SEQUENCE [LARGE SCALE GENOMIC DNA]</scope>
    <source>
        <strain evidence="4 5">AM42-38</strain>
    </source>
</reference>
<dbReference type="RefSeq" id="WP_118399771.1">
    <property type="nucleotide sequence ID" value="NZ_CABJGD010000001.1"/>
</dbReference>
<proteinExistence type="predicted"/>
<name>A0A413T549_9BACT</name>
<dbReference type="Gene3D" id="3.90.550.10">
    <property type="entry name" value="Spore Coat Polysaccharide Biosynthesis Protein SpsA, Chain A"/>
    <property type="match status" value="1"/>
</dbReference>
<dbReference type="AlphaFoldDB" id="A0A413T549"/>
<dbReference type="SUPFAM" id="SSF53448">
    <property type="entry name" value="Nucleotide-diphospho-sugar transferases"/>
    <property type="match status" value="1"/>
</dbReference>
<sequence>MKVSIIIPVYNVASYIEACIQSVFNQTYKNIEIIIVDDCGTDNSMEIIEKIISVYKGSFIIQILHHNQNQGLSAARNTGISHATGEYLYFLDSDDTISVDCITLLTAPILKGNNVDFVIADYQVIGATKVYPPLLLNDGIITENSNIINSYCQKRWYPMAVNKLIKKDFIIQNKLFFKEGLLHEDELWSFLLASSAKSMYVIKDKTYFYYIRNNSITTHITRRNLEAIATIIKEIRQIITDHKIVTNYHTYCLIEELKISSFIKKYKCNCRFNLYDIYKTIYFKNRITDITFRTLIKHPNKFLWEVQYHLPVKLGYYYCISLTKLFLFYKGSKIS</sequence>
<dbReference type="PANTHER" id="PTHR22916:SF51">
    <property type="entry name" value="GLYCOSYLTRANSFERASE EPSH-RELATED"/>
    <property type="match status" value="1"/>
</dbReference>
<dbReference type="EMBL" id="QSFT01000001">
    <property type="protein sequence ID" value="RHA78955.1"/>
    <property type="molecule type" value="Genomic_DNA"/>
</dbReference>
<protein>
    <submittedName>
        <fullName evidence="4">Glycosyltransferase family 2 protein</fullName>
    </submittedName>
</protein>
<dbReference type="Proteomes" id="UP000283855">
    <property type="component" value="Unassembled WGS sequence"/>
</dbReference>
<dbReference type="InterPro" id="IPR001173">
    <property type="entry name" value="Glyco_trans_2-like"/>
</dbReference>
<evidence type="ECO:0000256" key="1">
    <source>
        <dbReference type="ARBA" id="ARBA00022676"/>
    </source>
</evidence>
<dbReference type="Pfam" id="PF00535">
    <property type="entry name" value="Glycos_transf_2"/>
    <property type="match status" value="1"/>
</dbReference>
<dbReference type="PANTHER" id="PTHR22916">
    <property type="entry name" value="GLYCOSYLTRANSFERASE"/>
    <property type="match status" value="1"/>
</dbReference>
<dbReference type="InterPro" id="IPR029044">
    <property type="entry name" value="Nucleotide-diphossugar_trans"/>
</dbReference>
<gene>
    <name evidence="4" type="ORF">DW921_00375</name>
</gene>
<comment type="caution">
    <text evidence="4">The sequence shown here is derived from an EMBL/GenBank/DDBJ whole genome shotgun (WGS) entry which is preliminary data.</text>
</comment>
<evidence type="ECO:0000313" key="5">
    <source>
        <dbReference type="Proteomes" id="UP000283855"/>
    </source>
</evidence>
<evidence type="ECO:0000313" key="4">
    <source>
        <dbReference type="EMBL" id="RHA78955.1"/>
    </source>
</evidence>
<dbReference type="GO" id="GO:0016758">
    <property type="term" value="F:hexosyltransferase activity"/>
    <property type="evidence" value="ECO:0007669"/>
    <property type="project" value="UniProtKB-ARBA"/>
</dbReference>
<accession>A0A413T549</accession>